<dbReference type="Proteomes" id="UP000295807">
    <property type="component" value="Unassembled WGS sequence"/>
</dbReference>
<comment type="subcellular location">
    <subcellularLocation>
        <location evidence="1">Cell outer membrane</location>
    </subcellularLocation>
</comment>
<accession>A0A4R3KN12</accession>
<dbReference type="InterPro" id="IPR012944">
    <property type="entry name" value="SusD_RagB_dom"/>
</dbReference>
<dbReference type="GO" id="GO:0009279">
    <property type="term" value="C:cell outer membrane"/>
    <property type="evidence" value="ECO:0007669"/>
    <property type="project" value="UniProtKB-SubCell"/>
</dbReference>
<comment type="caution">
    <text evidence="9">The sequence shown here is derived from an EMBL/GenBank/DDBJ whole genome shotgun (WGS) entry which is preliminary data.</text>
</comment>
<feature type="chain" id="PRO_5020892714" evidence="6">
    <location>
        <begin position="19"/>
        <end position="500"/>
    </location>
</feature>
<keyword evidence="10" id="KW-1185">Reference proteome</keyword>
<evidence type="ECO:0000256" key="1">
    <source>
        <dbReference type="ARBA" id="ARBA00004442"/>
    </source>
</evidence>
<feature type="domain" description="SusD-like N-terminal" evidence="8">
    <location>
        <begin position="74"/>
        <end position="220"/>
    </location>
</feature>
<comment type="similarity">
    <text evidence="2">Belongs to the SusD family.</text>
</comment>
<evidence type="ECO:0000256" key="3">
    <source>
        <dbReference type="ARBA" id="ARBA00022729"/>
    </source>
</evidence>
<dbReference type="PROSITE" id="PS51257">
    <property type="entry name" value="PROKAR_LIPOPROTEIN"/>
    <property type="match status" value="1"/>
</dbReference>
<evidence type="ECO:0000256" key="4">
    <source>
        <dbReference type="ARBA" id="ARBA00023136"/>
    </source>
</evidence>
<protein>
    <submittedName>
        <fullName evidence="9">Putative outer membrane starch-binding protein</fullName>
    </submittedName>
</protein>
<dbReference type="InterPro" id="IPR011990">
    <property type="entry name" value="TPR-like_helical_dom_sf"/>
</dbReference>
<dbReference type="CDD" id="cd08977">
    <property type="entry name" value="SusD"/>
    <property type="match status" value="1"/>
</dbReference>
<dbReference type="AlphaFoldDB" id="A0A4R3KN12"/>
<keyword evidence="5" id="KW-0998">Cell outer membrane</keyword>
<proteinExistence type="inferred from homology"/>
<feature type="signal peptide" evidence="6">
    <location>
        <begin position="1"/>
        <end position="18"/>
    </location>
</feature>
<dbReference type="Gene3D" id="1.25.40.390">
    <property type="match status" value="1"/>
</dbReference>
<dbReference type="InterPro" id="IPR033985">
    <property type="entry name" value="SusD-like_N"/>
</dbReference>
<evidence type="ECO:0000256" key="2">
    <source>
        <dbReference type="ARBA" id="ARBA00006275"/>
    </source>
</evidence>
<gene>
    <name evidence="9" type="ORF">EDD80_11029</name>
</gene>
<reference evidence="9 10" key="1">
    <citation type="submission" date="2019-03" db="EMBL/GenBank/DDBJ databases">
        <title>Genomic Encyclopedia of Type Strains, Phase IV (KMG-IV): sequencing the most valuable type-strain genomes for metagenomic binning, comparative biology and taxonomic classification.</title>
        <authorList>
            <person name="Goeker M."/>
        </authorList>
    </citation>
    <scope>NUCLEOTIDE SEQUENCE [LARGE SCALE GENOMIC DNA]</scope>
    <source>
        <strain evidence="9 10">DSM 21100</strain>
    </source>
</reference>
<name>A0A4R3KN12_9SPHI</name>
<dbReference type="EMBL" id="SMAD01000010">
    <property type="protein sequence ID" value="TCS85831.1"/>
    <property type="molecule type" value="Genomic_DNA"/>
</dbReference>
<keyword evidence="3 6" id="KW-0732">Signal</keyword>
<sequence>MKKILITLVAGLLLTACTEGLLDLKNPNLLTTDTYWETKDDVMSAFAATYSLLRDVNGGYWGVRGVELTNGRGDDFFIRNDVKDLYQFSTFTNAPDNGVVTNIFNNCYRGIFRCNQILENIAEIPMSEEERAQLIAEAKFLRGLNYFHLVINFGDVPVRLQTPQSQEEYYAAKSPAEEVWQQVFQDFSEAKAGLPLEYPAEWTGRATRGAALGYLGKAYLYHEDWDKAEAAFSELMQAPYQYDLTADYADNFTAERENNEESVFEIQVQDVGGTNPWDVGSSNEALGVTTAQEFAPAEVAGWFEAYPTDKIFNAFQEEKTPGGDFDKRMYVTLVWDYPGAMYYNRPFSEFKSEFGFQSRFRKYQNWQNDNEGRFISNINERALRFADILLMYAEAVTMQGKPQEAYEPVNRIRQRAGLSVLPAGFGEAQMMAEIQQQRMLEFCREGLRFYDLRRWGLLQEEIMSSDKVGRQFLNVQKHAWFPIPQAELDNNPEMEQNPNW</sequence>
<dbReference type="Pfam" id="PF07980">
    <property type="entry name" value="SusD_RagB"/>
    <property type="match status" value="1"/>
</dbReference>
<evidence type="ECO:0000259" key="7">
    <source>
        <dbReference type="Pfam" id="PF07980"/>
    </source>
</evidence>
<evidence type="ECO:0000259" key="8">
    <source>
        <dbReference type="Pfam" id="PF14322"/>
    </source>
</evidence>
<dbReference type="Pfam" id="PF14322">
    <property type="entry name" value="SusD-like_3"/>
    <property type="match status" value="1"/>
</dbReference>
<organism evidence="9 10">
    <name type="scientific">Anseongella ginsenosidimutans</name>
    <dbReference type="NCBI Taxonomy" id="496056"/>
    <lineage>
        <taxon>Bacteria</taxon>
        <taxon>Pseudomonadati</taxon>
        <taxon>Bacteroidota</taxon>
        <taxon>Sphingobacteriia</taxon>
        <taxon>Sphingobacteriales</taxon>
        <taxon>Sphingobacteriaceae</taxon>
        <taxon>Anseongella</taxon>
    </lineage>
</organism>
<feature type="domain" description="RagB/SusD" evidence="7">
    <location>
        <begin position="261"/>
        <end position="500"/>
    </location>
</feature>
<evidence type="ECO:0000313" key="9">
    <source>
        <dbReference type="EMBL" id="TCS85831.1"/>
    </source>
</evidence>
<evidence type="ECO:0000256" key="5">
    <source>
        <dbReference type="ARBA" id="ARBA00023237"/>
    </source>
</evidence>
<evidence type="ECO:0000256" key="6">
    <source>
        <dbReference type="SAM" id="SignalP"/>
    </source>
</evidence>
<dbReference type="SUPFAM" id="SSF48452">
    <property type="entry name" value="TPR-like"/>
    <property type="match status" value="1"/>
</dbReference>
<dbReference type="RefSeq" id="WP_158640575.1">
    <property type="nucleotide sequence ID" value="NZ_CP042432.1"/>
</dbReference>
<evidence type="ECO:0000313" key="10">
    <source>
        <dbReference type="Proteomes" id="UP000295807"/>
    </source>
</evidence>
<keyword evidence="4" id="KW-0472">Membrane</keyword>